<organism evidence="1">
    <name type="scientific">Arundo donax</name>
    <name type="common">Giant reed</name>
    <name type="synonym">Donax arundinaceus</name>
    <dbReference type="NCBI Taxonomy" id="35708"/>
    <lineage>
        <taxon>Eukaryota</taxon>
        <taxon>Viridiplantae</taxon>
        <taxon>Streptophyta</taxon>
        <taxon>Embryophyta</taxon>
        <taxon>Tracheophyta</taxon>
        <taxon>Spermatophyta</taxon>
        <taxon>Magnoliopsida</taxon>
        <taxon>Liliopsida</taxon>
        <taxon>Poales</taxon>
        <taxon>Poaceae</taxon>
        <taxon>PACMAD clade</taxon>
        <taxon>Arundinoideae</taxon>
        <taxon>Arundineae</taxon>
        <taxon>Arundo</taxon>
    </lineage>
</organism>
<evidence type="ECO:0000313" key="1">
    <source>
        <dbReference type="EMBL" id="JAD65191.1"/>
    </source>
</evidence>
<dbReference type="AlphaFoldDB" id="A0A0A9BPB7"/>
<protein>
    <submittedName>
        <fullName evidence="1">Uncharacterized protein</fullName>
    </submittedName>
</protein>
<dbReference type="EMBL" id="GBRH01232704">
    <property type="protein sequence ID" value="JAD65191.1"/>
    <property type="molecule type" value="Transcribed_RNA"/>
</dbReference>
<accession>A0A0A9BPB7</accession>
<name>A0A0A9BPB7_ARUDO</name>
<reference evidence="1" key="2">
    <citation type="journal article" date="2015" name="Data Brief">
        <title>Shoot transcriptome of the giant reed, Arundo donax.</title>
        <authorList>
            <person name="Barrero R.A."/>
            <person name="Guerrero F.D."/>
            <person name="Moolhuijzen P."/>
            <person name="Goolsby J.A."/>
            <person name="Tidwell J."/>
            <person name="Bellgard S.E."/>
            <person name="Bellgard M.I."/>
        </authorList>
    </citation>
    <scope>NUCLEOTIDE SEQUENCE</scope>
    <source>
        <tissue evidence="1">Shoot tissue taken approximately 20 cm above the soil surface</tissue>
    </source>
</reference>
<sequence>MISASIRFYLSHLCDHILHEVFVRPT</sequence>
<reference evidence="1" key="1">
    <citation type="submission" date="2014-09" db="EMBL/GenBank/DDBJ databases">
        <authorList>
            <person name="Magalhaes I.L.F."/>
            <person name="Oliveira U."/>
            <person name="Santos F.R."/>
            <person name="Vidigal T.H.D.A."/>
            <person name="Brescovit A.D."/>
            <person name="Santos A.J."/>
        </authorList>
    </citation>
    <scope>NUCLEOTIDE SEQUENCE</scope>
    <source>
        <tissue evidence="1">Shoot tissue taken approximately 20 cm above the soil surface</tissue>
    </source>
</reference>
<proteinExistence type="predicted"/>